<evidence type="ECO:0000313" key="1">
    <source>
        <dbReference type="EMBL" id="KAF9622645.1"/>
    </source>
</evidence>
<comment type="caution">
    <text evidence="1">The sequence shown here is derived from an EMBL/GenBank/DDBJ whole genome shotgun (WGS) entry which is preliminary data.</text>
</comment>
<name>A0A835M7Z1_9MAGN</name>
<dbReference type="Proteomes" id="UP000631114">
    <property type="component" value="Unassembled WGS sequence"/>
</dbReference>
<dbReference type="Gene3D" id="1.25.10.10">
    <property type="entry name" value="Leucine-rich Repeat Variant"/>
    <property type="match status" value="1"/>
</dbReference>
<evidence type="ECO:0000313" key="2">
    <source>
        <dbReference type="Proteomes" id="UP000631114"/>
    </source>
</evidence>
<reference evidence="1 2" key="1">
    <citation type="submission" date="2020-10" db="EMBL/GenBank/DDBJ databases">
        <title>The Coptis chinensis genome and diversification of protoberbering-type alkaloids.</title>
        <authorList>
            <person name="Wang B."/>
            <person name="Shu S."/>
            <person name="Song C."/>
            <person name="Liu Y."/>
        </authorList>
    </citation>
    <scope>NUCLEOTIDE SEQUENCE [LARGE SCALE GENOMIC DNA]</scope>
    <source>
        <strain evidence="1">HL-2020</strain>
        <tissue evidence="1">Leaf</tissue>
    </source>
</reference>
<accession>A0A835M7Z1</accession>
<dbReference type="EMBL" id="JADFTS010000002">
    <property type="protein sequence ID" value="KAF9622645.1"/>
    <property type="molecule type" value="Genomic_DNA"/>
</dbReference>
<keyword evidence="2" id="KW-1185">Reference proteome</keyword>
<protein>
    <submittedName>
        <fullName evidence="1">Uncharacterized protein</fullName>
    </submittedName>
</protein>
<dbReference type="InterPro" id="IPR011989">
    <property type="entry name" value="ARM-like"/>
</dbReference>
<organism evidence="1 2">
    <name type="scientific">Coptis chinensis</name>
    <dbReference type="NCBI Taxonomy" id="261450"/>
    <lineage>
        <taxon>Eukaryota</taxon>
        <taxon>Viridiplantae</taxon>
        <taxon>Streptophyta</taxon>
        <taxon>Embryophyta</taxon>
        <taxon>Tracheophyta</taxon>
        <taxon>Spermatophyta</taxon>
        <taxon>Magnoliopsida</taxon>
        <taxon>Ranunculales</taxon>
        <taxon>Ranunculaceae</taxon>
        <taxon>Coptidoideae</taxon>
        <taxon>Coptis</taxon>
    </lineage>
</organism>
<proteinExistence type="predicted"/>
<gene>
    <name evidence="1" type="ORF">IFM89_032544</name>
</gene>
<dbReference type="AlphaFoldDB" id="A0A835M7Z1"/>
<sequence length="116" mass="13359">MPESHARTGAYEALNEVVRSAIDEIAPMVLQLVPLIMMELHKTLEAMNRHLMRRRDSRVARSSLALFAVFIHATRCMKKPCLPLELLLTPVGPLLQNTCPKFYKYLEMGLQNFEEY</sequence>